<keyword evidence="10 13" id="KW-0742">SOS response</keyword>
<feature type="binding site" evidence="13">
    <location>
        <begin position="41"/>
        <end position="48"/>
    </location>
    <ligand>
        <name>ATP</name>
        <dbReference type="ChEBI" id="CHEBI:30616"/>
    </ligand>
</feature>
<evidence type="ECO:0000256" key="3">
    <source>
        <dbReference type="ARBA" id="ARBA00022490"/>
    </source>
</evidence>
<feature type="coiled-coil region" evidence="15">
    <location>
        <begin position="614"/>
        <end position="648"/>
    </location>
</feature>
<keyword evidence="6 13" id="KW-0228">DNA excision</keyword>
<keyword evidence="8 13" id="KW-0267">Excision nuclease</keyword>
<dbReference type="GO" id="GO:0003677">
    <property type="term" value="F:DNA binding"/>
    <property type="evidence" value="ECO:0007669"/>
    <property type="project" value="UniProtKB-UniRule"/>
</dbReference>
<dbReference type="PROSITE" id="PS51192">
    <property type="entry name" value="HELICASE_ATP_BIND_1"/>
    <property type="match status" value="1"/>
</dbReference>
<evidence type="ECO:0000313" key="19">
    <source>
        <dbReference type="EMBL" id="HHI98093.1"/>
    </source>
</evidence>
<evidence type="ECO:0000256" key="12">
    <source>
        <dbReference type="ARBA" id="ARBA00029504"/>
    </source>
</evidence>
<comment type="caution">
    <text evidence="19">The sequence shown here is derived from an EMBL/GenBank/DDBJ whole genome shotgun (WGS) entry which is preliminary data.</text>
</comment>
<dbReference type="InterPro" id="IPR014001">
    <property type="entry name" value="Helicase_ATP-bd"/>
</dbReference>
<comment type="function">
    <text evidence="13">The UvrABC repair system catalyzes the recognition and processing of DNA lesions. A damage recognition complex composed of 2 UvrA and 2 UvrB subunits scans DNA for abnormalities. Upon binding of the UvrA(2)B(2) complex to a putative damaged site, the DNA wraps around one UvrB monomer. DNA wrap is dependent on ATP binding by UvrB and probably causes local melting of the DNA helix, facilitating insertion of UvrB beta-hairpin between the DNA strands. Then UvrB probes one DNA strand for the presence of a lesion. If a lesion is found the UvrA subunits dissociate and the UvrB-DNA preincision complex is formed. This complex is subsequently bound by UvrC and the second UvrB is released. If no lesion is found, the DNA wraps around the other UvrB subunit that will check the other stand for damage.</text>
</comment>
<dbReference type="Gene3D" id="3.40.50.300">
    <property type="entry name" value="P-loop containing nucleotide triphosphate hydrolases"/>
    <property type="match status" value="3"/>
</dbReference>
<evidence type="ECO:0000256" key="7">
    <source>
        <dbReference type="ARBA" id="ARBA00022840"/>
    </source>
</evidence>
<feature type="domain" description="Helicase ATP-binding" evidence="17">
    <location>
        <begin position="28"/>
        <end position="186"/>
    </location>
</feature>
<dbReference type="Pfam" id="PF02151">
    <property type="entry name" value="UVR"/>
    <property type="match status" value="1"/>
</dbReference>
<dbReference type="Proteomes" id="UP000886101">
    <property type="component" value="Unassembled WGS sequence"/>
</dbReference>
<evidence type="ECO:0000256" key="5">
    <source>
        <dbReference type="ARBA" id="ARBA00022763"/>
    </source>
</evidence>
<dbReference type="EMBL" id="DROK01000281">
    <property type="protein sequence ID" value="HHI98093.1"/>
    <property type="molecule type" value="Genomic_DNA"/>
</dbReference>
<evidence type="ECO:0000259" key="17">
    <source>
        <dbReference type="PROSITE" id="PS51192"/>
    </source>
</evidence>
<reference evidence="19" key="1">
    <citation type="journal article" date="2020" name="mSystems">
        <title>Genome- and Community-Level Interaction Insights into Carbon Utilization and Element Cycling Functions of Hydrothermarchaeota in Hydrothermal Sediment.</title>
        <authorList>
            <person name="Zhou Z."/>
            <person name="Liu Y."/>
            <person name="Xu W."/>
            <person name="Pan J."/>
            <person name="Luo Z.H."/>
            <person name="Li M."/>
        </authorList>
    </citation>
    <scope>NUCLEOTIDE SEQUENCE [LARGE SCALE GENOMIC DNA]</scope>
    <source>
        <strain evidence="19">HyVt-533</strain>
    </source>
</reference>
<evidence type="ECO:0000256" key="4">
    <source>
        <dbReference type="ARBA" id="ARBA00022741"/>
    </source>
</evidence>
<keyword evidence="3 13" id="KW-0963">Cytoplasm</keyword>
<evidence type="ECO:0000256" key="2">
    <source>
        <dbReference type="ARBA" id="ARBA00008533"/>
    </source>
</evidence>
<proteinExistence type="inferred from homology"/>
<comment type="subcellular location">
    <subcellularLocation>
        <location evidence="1 13 14">Cytoplasm</location>
    </subcellularLocation>
</comment>
<dbReference type="Pfam" id="PF04851">
    <property type="entry name" value="ResIII"/>
    <property type="match status" value="1"/>
</dbReference>
<feature type="short sequence motif" description="Beta-hairpin" evidence="13">
    <location>
        <begin position="94"/>
        <end position="117"/>
    </location>
</feature>
<dbReference type="Pfam" id="PF12344">
    <property type="entry name" value="UvrB"/>
    <property type="match status" value="1"/>
</dbReference>
<dbReference type="InterPro" id="IPR006935">
    <property type="entry name" value="Helicase/UvrB_N"/>
</dbReference>
<dbReference type="InterPro" id="IPR004807">
    <property type="entry name" value="UvrB"/>
</dbReference>
<evidence type="ECO:0000256" key="8">
    <source>
        <dbReference type="ARBA" id="ARBA00022881"/>
    </source>
</evidence>
<evidence type="ECO:0000256" key="1">
    <source>
        <dbReference type="ARBA" id="ARBA00004496"/>
    </source>
</evidence>
<dbReference type="InterPro" id="IPR027417">
    <property type="entry name" value="P-loop_NTPase"/>
</dbReference>
<dbReference type="NCBIfam" id="NF003673">
    <property type="entry name" value="PRK05298.1"/>
    <property type="match status" value="1"/>
</dbReference>
<dbReference type="GO" id="GO:0005524">
    <property type="term" value="F:ATP binding"/>
    <property type="evidence" value="ECO:0007669"/>
    <property type="project" value="UniProtKB-UniRule"/>
</dbReference>
<dbReference type="SMART" id="SM00490">
    <property type="entry name" value="HELICc"/>
    <property type="match status" value="1"/>
</dbReference>
<evidence type="ECO:0000256" key="10">
    <source>
        <dbReference type="ARBA" id="ARBA00023236"/>
    </source>
</evidence>
<comment type="similarity">
    <text evidence="2 13 14">Belongs to the UvrB family.</text>
</comment>
<evidence type="ECO:0000256" key="15">
    <source>
        <dbReference type="SAM" id="Coils"/>
    </source>
</evidence>
<dbReference type="GO" id="GO:0009432">
    <property type="term" value="P:SOS response"/>
    <property type="evidence" value="ECO:0007669"/>
    <property type="project" value="UniProtKB-UniRule"/>
</dbReference>
<dbReference type="Pfam" id="PF17757">
    <property type="entry name" value="UvrB_inter"/>
    <property type="match status" value="1"/>
</dbReference>
<comment type="subunit">
    <text evidence="11 13 14">Forms a heterotetramer with UvrA during the search for lesions. Interacts with UvrC in an incision complex.</text>
</comment>
<dbReference type="GO" id="GO:0005737">
    <property type="term" value="C:cytoplasm"/>
    <property type="evidence" value="ECO:0007669"/>
    <property type="project" value="UniProtKB-SubCell"/>
</dbReference>
<dbReference type="SMART" id="SM00487">
    <property type="entry name" value="DEXDc"/>
    <property type="match status" value="1"/>
</dbReference>
<dbReference type="GO" id="GO:0009381">
    <property type="term" value="F:excinuclease ABC activity"/>
    <property type="evidence" value="ECO:0007669"/>
    <property type="project" value="UniProtKB-UniRule"/>
</dbReference>
<dbReference type="HAMAP" id="MF_00204">
    <property type="entry name" value="UvrB"/>
    <property type="match status" value="1"/>
</dbReference>
<keyword evidence="4 13" id="KW-0547">Nucleotide-binding</keyword>
<evidence type="ECO:0000256" key="14">
    <source>
        <dbReference type="RuleBase" id="RU003587"/>
    </source>
</evidence>
<dbReference type="PROSITE" id="PS50151">
    <property type="entry name" value="UVR"/>
    <property type="match status" value="1"/>
</dbReference>
<evidence type="ECO:0000259" key="16">
    <source>
        <dbReference type="PROSITE" id="PS50151"/>
    </source>
</evidence>
<keyword evidence="5 13" id="KW-0227">DNA damage</keyword>
<protein>
    <recommendedName>
        <fullName evidence="12 13">UvrABC system protein B</fullName>
        <shortName evidence="13">Protein UvrB</shortName>
    </recommendedName>
    <alternativeName>
        <fullName evidence="13">Excinuclease ABC subunit B</fullName>
    </alternativeName>
</protein>
<keyword evidence="7 13" id="KW-0067">ATP-binding</keyword>
<evidence type="ECO:0000256" key="9">
    <source>
        <dbReference type="ARBA" id="ARBA00023204"/>
    </source>
</evidence>
<sequence>MEKREKFKLVSPFAPTGDQPKAIETLVDWVKEGVKHMVLKGVTGSGKTFTMANVIARLNRPALIIAPNKTLAAQLYNEFKKLFPYNAVEYFVSYYDYYQPEAYIPATDTYIEKDASINELIDRLRHSATAAVLSRRDVIVVASVSCIYGLGSPEEYARMHLYLRTGEEYPRDRIIRRLVTMHYERQNFELTRGTFRVRGDVIEIFPAHEEKRAIRVELFGDEIESIKVIDPFRGKVLGRLEAITIFPGTHYVTSEDRLARAIEEIKKELAERVAWFKAQGRLLEAERLLKRTLFDLEMLEEMGFCHGIENYSRYLDGRAPGEPPYTLLDYFPDDFLIFIDESHITIPQLQGMYRGDRSRKETLVEYGFRLPSALDNRPLTFEEFEERVTQVIYVSATPGDYELEKAGPHVVEQIIRPTGLMDPKIEVRPAKTQVDDLIGEIRKRIARKERVLVCTLTKRMAEELTEYLNDLGIKARYLHSDIKTLERAKTIRDLRRGVFDVLVGINLLREGLDIPEVSLVAILDADKEGFLRSERSLIQIAGRAARNVNGTVILYADHVTESMRRAIEETNRRRRLQEEYNRKHGISPQTIKKGLEDALAQFYEADYVDLEKIAEVEVEDIEKLRKLIRQTEKEMRKAAKNLEFEKAAALRDKLFSLRQQLLKAA</sequence>
<evidence type="ECO:0000256" key="11">
    <source>
        <dbReference type="ARBA" id="ARBA00026033"/>
    </source>
</evidence>
<keyword evidence="9 13" id="KW-0234">DNA repair</keyword>
<dbReference type="SUPFAM" id="SSF52540">
    <property type="entry name" value="P-loop containing nucleoside triphosphate hydrolases"/>
    <property type="match status" value="2"/>
</dbReference>
<dbReference type="GO" id="GO:0016887">
    <property type="term" value="F:ATP hydrolysis activity"/>
    <property type="evidence" value="ECO:0007669"/>
    <property type="project" value="InterPro"/>
</dbReference>
<dbReference type="InterPro" id="IPR001943">
    <property type="entry name" value="UVR_dom"/>
</dbReference>
<comment type="domain">
    <text evidence="13">The beta-hairpin motif is involved in DNA binding.</text>
</comment>
<feature type="domain" description="Helicase C-terminal" evidence="18">
    <location>
        <begin position="433"/>
        <end position="599"/>
    </location>
</feature>
<dbReference type="GO" id="GO:0006289">
    <property type="term" value="P:nucleotide-excision repair"/>
    <property type="evidence" value="ECO:0007669"/>
    <property type="project" value="UniProtKB-UniRule"/>
</dbReference>
<dbReference type="InterPro" id="IPR001650">
    <property type="entry name" value="Helicase_C-like"/>
</dbReference>
<keyword evidence="15" id="KW-0175">Coiled coil</keyword>
<dbReference type="InterPro" id="IPR024759">
    <property type="entry name" value="UvrB_YAD/RRR_dom"/>
</dbReference>
<dbReference type="PROSITE" id="PS51194">
    <property type="entry name" value="HELICASE_CTER"/>
    <property type="match status" value="1"/>
</dbReference>
<feature type="domain" description="UVR" evidence="16">
    <location>
        <begin position="625"/>
        <end position="660"/>
    </location>
</feature>
<accession>A0A7V5P1S1</accession>
<dbReference type="SUPFAM" id="SSF46600">
    <property type="entry name" value="C-terminal UvrC-binding domain of UvrB"/>
    <property type="match status" value="1"/>
</dbReference>
<dbReference type="CDD" id="cd17916">
    <property type="entry name" value="DEXHc_UvrB"/>
    <property type="match status" value="1"/>
</dbReference>
<dbReference type="PANTHER" id="PTHR24029">
    <property type="entry name" value="UVRABC SYSTEM PROTEIN B"/>
    <property type="match status" value="1"/>
</dbReference>
<dbReference type="CDD" id="cd18790">
    <property type="entry name" value="SF2_C_UvrB"/>
    <property type="match status" value="1"/>
</dbReference>
<dbReference type="PANTHER" id="PTHR24029:SF0">
    <property type="entry name" value="UVRABC SYSTEM PROTEIN B"/>
    <property type="match status" value="1"/>
</dbReference>
<dbReference type="Gene3D" id="4.10.860.10">
    <property type="entry name" value="UVR domain"/>
    <property type="match status" value="1"/>
</dbReference>
<dbReference type="InterPro" id="IPR036876">
    <property type="entry name" value="UVR_dom_sf"/>
</dbReference>
<dbReference type="FunFam" id="3.40.50.300:FF:000477">
    <property type="entry name" value="UvrABC system protein B"/>
    <property type="match status" value="1"/>
</dbReference>
<evidence type="ECO:0000259" key="18">
    <source>
        <dbReference type="PROSITE" id="PS51194"/>
    </source>
</evidence>
<gene>
    <name evidence="13 19" type="primary">uvrB</name>
    <name evidence="19" type="ORF">ENJ96_09635</name>
</gene>
<dbReference type="Pfam" id="PF00271">
    <property type="entry name" value="Helicase_C"/>
    <property type="match status" value="1"/>
</dbReference>
<evidence type="ECO:0000256" key="6">
    <source>
        <dbReference type="ARBA" id="ARBA00022769"/>
    </source>
</evidence>
<dbReference type="NCBIfam" id="TIGR00631">
    <property type="entry name" value="uvrb"/>
    <property type="match status" value="1"/>
</dbReference>
<organism evidence="19">
    <name type="scientific">Thermodesulfatator atlanticus</name>
    <dbReference type="NCBI Taxonomy" id="501497"/>
    <lineage>
        <taxon>Bacteria</taxon>
        <taxon>Pseudomonadati</taxon>
        <taxon>Thermodesulfobacteriota</taxon>
        <taxon>Thermodesulfobacteria</taxon>
        <taxon>Thermodesulfobacteriales</taxon>
        <taxon>Thermodesulfatatoraceae</taxon>
        <taxon>Thermodesulfatator</taxon>
    </lineage>
</organism>
<dbReference type="GO" id="GO:0009380">
    <property type="term" value="C:excinuclease repair complex"/>
    <property type="evidence" value="ECO:0007669"/>
    <property type="project" value="InterPro"/>
</dbReference>
<name>A0A7V5P1S1_9BACT</name>
<dbReference type="AlphaFoldDB" id="A0A7V5P1S1"/>
<dbReference type="InterPro" id="IPR041471">
    <property type="entry name" value="UvrB_inter"/>
</dbReference>
<evidence type="ECO:0000256" key="13">
    <source>
        <dbReference type="HAMAP-Rule" id="MF_00204"/>
    </source>
</evidence>